<dbReference type="Gene3D" id="3.40.50.1010">
    <property type="entry name" value="5'-nuclease"/>
    <property type="match status" value="2"/>
</dbReference>
<dbReference type="PANTHER" id="PTHR16171:SF7">
    <property type="entry name" value="DNA REPAIR PROTEIN RAD2"/>
    <property type="match status" value="1"/>
</dbReference>
<dbReference type="InterPro" id="IPR006084">
    <property type="entry name" value="XPG/Rad2"/>
</dbReference>
<evidence type="ECO:0000256" key="14">
    <source>
        <dbReference type="ARBA" id="ARBA00038112"/>
    </source>
</evidence>
<dbReference type="SMART" id="SM00279">
    <property type="entry name" value="HhH2"/>
    <property type="match status" value="1"/>
</dbReference>
<keyword evidence="6" id="KW-0479">Metal-binding</keyword>
<dbReference type="GeneID" id="92365232"/>
<dbReference type="Pfam" id="PF00752">
    <property type="entry name" value="XPG_N"/>
    <property type="match status" value="1"/>
</dbReference>
<evidence type="ECO:0000256" key="4">
    <source>
        <dbReference type="ARBA" id="ARBA00022553"/>
    </source>
</evidence>
<dbReference type="GO" id="GO:0005634">
    <property type="term" value="C:nucleus"/>
    <property type="evidence" value="ECO:0007669"/>
    <property type="project" value="UniProtKB-SubCell"/>
</dbReference>
<dbReference type="GO" id="GO:0003697">
    <property type="term" value="F:single-stranded DNA binding"/>
    <property type="evidence" value="ECO:0007669"/>
    <property type="project" value="InterPro"/>
</dbReference>
<dbReference type="EMBL" id="LRBS01000067">
    <property type="protein sequence ID" value="OII76289.1"/>
    <property type="molecule type" value="Genomic_DNA"/>
</dbReference>
<keyword evidence="19" id="KW-1185">Reference proteome</keyword>
<dbReference type="RefSeq" id="XP_067068135.1">
    <property type="nucleotide sequence ID" value="XM_067211286.1"/>
</dbReference>
<dbReference type="CDD" id="cd09904">
    <property type="entry name" value="H3TH_XPG"/>
    <property type="match status" value="1"/>
</dbReference>
<evidence type="ECO:0000256" key="15">
    <source>
        <dbReference type="SAM" id="MobiDB-lite"/>
    </source>
</evidence>
<protein>
    <submittedName>
        <fullName evidence="18">DNA-repair protein UVH3</fullName>
    </submittedName>
</protein>
<dbReference type="InterPro" id="IPR008918">
    <property type="entry name" value="HhH2"/>
</dbReference>
<dbReference type="OrthoDB" id="31113at2759"/>
<evidence type="ECO:0000256" key="2">
    <source>
        <dbReference type="ARBA" id="ARBA00004123"/>
    </source>
</evidence>
<dbReference type="SMART" id="SM00485">
    <property type="entry name" value="XPGN"/>
    <property type="match status" value="1"/>
</dbReference>
<evidence type="ECO:0000256" key="9">
    <source>
        <dbReference type="ARBA" id="ARBA00022801"/>
    </source>
</evidence>
<dbReference type="Gene3D" id="1.10.150.20">
    <property type="entry name" value="5' to 3' exonuclease, C-terminal subdomain"/>
    <property type="match status" value="1"/>
</dbReference>
<reference evidence="18 19" key="1">
    <citation type="submission" date="2016-10" db="EMBL/GenBank/DDBJ databases">
        <title>Reductive evolution of mitochondrial metabolism and differential evolution of invasion-related proteins in Cryptosporidium.</title>
        <authorList>
            <person name="Liu S."/>
            <person name="Roellig D.M."/>
            <person name="Guo Y."/>
            <person name="Li N."/>
            <person name="Frace M.A."/>
            <person name="Tang K."/>
            <person name="Zhang L."/>
            <person name="Feng Y."/>
            <person name="Xiao L."/>
        </authorList>
    </citation>
    <scope>NUCLEOTIDE SEQUENCE [LARGE SCALE GENOMIC DNA]</scope>
    <source>
        <strain evidence="18">30847</strain>
    </source>
</reference>
<dbReference type="SUPFAM" id="SSF88723">
    <property type="entry name" value="PIN domain-like"/>
    <property type="match status" value="1"/>
</dbReference>
<dbReference type="CDD" id="cd09868">
    <property type="entry name" value="PIN_XPG_RAD2"/>
    <property type="match status" value="2"/>
</dbReference>
<evidence type="ECO:0000256" key="10">
    <source>
        <dbReference type="ARBA" id="ARBA00022842"/>
    </source>
</evidence>
<evidence type="ECO:0000256" key="1">
    <source>
        <dbReference type="ARBA" id="ARBA00001946"/>
    </source>
</evidence>
<dbReference type="AlphaFoldDB" id="A0A1J4MPV2"/>
<evidence type="ECO:0000259" key="17">
    <source>
        <dbReference type="SMART" id="SM00485"/>
    </source>
</evidence>
<dbReference type="VEuPathDB" id="CryptoDB:cand_010470"/>
<dbReference type="InterPro" id="IPR006086">
    <property type="entry name" value="XPG-I_dom"/>
</dbReference>
<comment type="subcellular location">
    <subcellularLocation>
        <location evidence="2">Nucleus</location>
    </subcellularLocation>
</comment>
<feature type="domain" description="XPG N-terminal" evidence="17">
    <location>
        <begin position="1"/>
        <end position="98"/>
    </location>
</feature>
<dbReference type="Pfam" id="PF00867">
    <property type="entry name" value="XPG_I"/>
    <property type="match status" value="1"/>
</dbReference>
<feature type="region of interest" description="Disordered" evidence="15">
    <location>
        <begin position="172"/>
        <end position="193"/>
    </location>
</feature>
<evidence type="ECO:0000256" key="8">
    <source>
        <dbReference type="ARBA" id="ARBA00022763"/>
    </source>
</evidence>
<evidence type="ECO:0000256" key="11">
    <source>
        <dbReference type="ARBA" id="ARBA00023128"/>
    </source>
</evidence>
<evidence type="ECO:0000256" key="6">
    <source>
        <dbReference type="ARBA" id="ARBA00022723"/>
    </source>
</evidence>
<keyword evidence="8" id="KW-0227">DNA damage</keyword>
<proteinExistence type="inferred from homology"/>
<dbReference type="SMART" id="SM00484">
    <property type="entry name" value="XPGI"/>
    <property type="match status" value="1"/>
</dbReference>
<organism evidence="18 19">
    <name type="scientific">Cryptosporidium andersoni</name>
    <dbReference type="NCBI Taxonomy" id="117008"/>
    <lineage>
        <taxon>Eukaryota</taxon>
        <taxon>Sar</taxon>
        <taxon>Alveolata</taxon>
        <taxon>Apicomplexa</taxon>
        <taxon>Conoidasida</taxon>
        <taxon>Coccidia</taxon>
        <taxon>Eucoccidiorida</taxon>
        <taxon>Eimeriorina</taxon>
        <taxon>Cryptosporidiidae</taxon>
        <taxon>Cryptosporidium</taxon>
    </lineage>
</organism>
<comment type="similarity">
    <text evidence="14">Belongs to the XPG/RAD2 endonuclease family. GEN subfamily.</text>
</comment>
<keyword evidence="11" id="KW-0496">Mitochondrion</keyword>
<evidence type="ECO:0000313" key="18">
    <source>
        <dbReference type="EMBL" id="OII76289.1"/>
    </source>
</evidence>
<sequence length="1017" mass="116740">MGVKGLWDIVAPSGYRVDPESLEGQILAVDASIWLKQFLTGLRDNEGNTPLGAHLLGFFKRLCKLLYYGIYPVVIFDGIPPEIKKRTLEQRRAQKEKTETDFKKTAHKLLLSALKVQAVKSGKSKLNSNFKSSKSARLDDLDTISDTEKEKKSSTKTKESLNVQYKINKETDSLFSSSSEDDNENKDYSEEGNLHNQDMVSHIKGLLSERRRLDEIPNFDSNIFAMPHAVATKKLSDLSSSSSNIFLSADDLKILEERDDRIDGKRLMELPLNAEIDPDVFKSLDTKVQYEILIQLRDSWLSASRANAVNARDNMSLFSNVQMECYLRYLKINKEIESVKRRMAKEFNPNEELSIMNEINTLDSTNVVNVLPYSNSVQESEVTAAQNNIYLSSIHKFDSDLKYSEKNFTNRLQNYSHSNWIQDHVYMDKRKTKQKKVHFFSNKYEKAEPLKSSIHELEDLLILDQKNYKKSIPKITQSVDEHDCEERIKLLAEDVDSLFELGSTVNCKVLGSNNEISKNDKSDDEWSDTEWESISNLKIKNETDDKRLLKNKYDTSKLIDEPESKISLEFINSIDTELYSKKNEEICQSDSLQVHQGTKEIIVETLESNKACNNIELEKIQNNKILLETETLPEITTSLEENFEIKNIKVDNVYDSTIHGEITEALEEKTKDETKQKLDNKLENSQNKDSLSYNPKYTSEELDNYHNLLADDDIISILEEEHDKIMSKFQVQRRYTNAEITKEIQFQVRMLLQAFGIPWIDSPGEAEAQASTLTQLGLCDGVLSDDSDCILFGAKCVYRNFFCGTTVEKYDKVDIENFLGIKNHDQMCILALLLGCDYTVGVSGVGPVNALEILKAYPNLSDMEKLKQWSTNLANRYDSDDGINLQTDNIVQQEFKRVHSNYRYQWSFPSDFPSDAVINAIRNPTVDKSMEPFIFGDIEKEKVADIMYRYTTIPKEKVYNILDKVIEKNEAKKTPTSRQTTIDNFIQRKSTSEMNVRNKKVAKIISKRMKKAIETSQ</sequence>
<feature type="compositionally biased region" description="Polar residues" evidence="15">
    <location>
        <begin position="683"/>
        <end position="694"/>
    </location>
</feature>
<name>A0A1J4MPV2_9CRYT</name>
<dbReference type="GO" id="GO:0046872">
    <property type="term" value="F:metal ion binding"/>
    <property type="evidence" value="ECO:0007669"/>
    <property type="project" value="UniProtKB-KW"/>
</dbReference>
<dbReference type="PRINTS" id="PR00066">
    <property type="entry name" value="XRODRMPGMNTG"/>
</dbReference>
<keyword evidence="7" id="KW-0255">Endonuclease</keyword>
<evidence type="ECO:0000259" key="16">
    <source>
        <dbReference type="SMART" id="SM00484"/>
    </source>
</evidence>
<dbReference type="GO" id="GO:0006289">
    <property type="term" value="P:nucleotide-excision repair"/>
    <property type="evidence" value="ECO:0007669"/>
    <property type="project" value="InterPro"/>
</dbReference>
<dbReference type="PRINTS" id="PR00853">
    <property type="entry name" value="XPGRADSUPER"/>
</dbReference>
<dbReference type="GO" id="GO:0048256">
    <property type="term" value="F:flap endonuclease activity"/>
    <property type="evidence" value="ECO:0007669"/>
    <property type="project" value="UniProtKB-ARBA"/>
</dbReference>
<comment type="similarity">
    <text evidence="3">Belongs to the XPG/RAD2 endonuclease family. XPG subfamily.</text>
</comment>
<comment type="cofactor">
    <cofactor evidence="1">
        <name>Mg(2+)</name>
        <dbReference type="ChEBI" id="CHEBI:18420"/>
    </cofactor>
</comment>
<feature type="compositionally biased region" description="Basic and acidic residues" evidence="15">
    <location>
        <begin position="669"/>
        <end position="682"/>
    </location>
</feature>
<keyword evidence="12" id="KW-0234">DNA repair</keyword>
<dbReference type="SUPFAM" id="SSF47807">
    <property type="entry name" value="5' to 3' exonuclease, C-terminal subdomain"/>
    <property type="match status" value="1"/>
</dbReference>
<comment type="caution">
    <text evidence="18">The sequence shown here is derived from an EMBL/GenBank/DDBJ whole genome shotgun (WGS) entry which is preliminary data.</text>
</comment>
<evidence type="ECO:0000256" key="5">
    <source>
        <dbReference type="ARBA" id="ARBA00022722"/>
    </source>
</evidence>
<dbReference type="PANTHER" id="PTHR16171">
    <property type="entry name" value="DNA REPAIR PROTEIN COMPLEMENTING XP-G CELLS-RELATED"/>
    <property type="match status" value="1"/>
</dbReference>
<dbReference type="Proteomes" id="UP000186804">
    <property type="component" value="Unassembled WGS sequence"/>
</dbReference>
<dbReference type="InterPro" id="IPR029060">
    <property type="entry name" value="PIN-like_dom_sf"/>
</dbReference>
<evidence type="ECO:0000313" key="19">
    <source>
        <dbReference type="Proteomes" id="UP000186804"/>
    </source>
</evidence>
<evidence type="ECO:0000256" key="12">
    <source>
        <dbReference type="ARBA" id="ARBA00023204"/>
    </source>
</evidence>
<keyword evidence="9" id="KW-0378">Hydrolase</keyword>
<dbReference type="FunFam" id="1.10.150.20:FF:000030">
    <property type="entry name" value="Flap endonuclease GEN-like 1"/>
    <property type="match status" value="1"/>
</dbReference>
<keyword evidence="13" id="KW-0539">Nucleus</keyword>
<evidence type="ECO:0000256" key="13">
    <source>
        <dbReference type="ARBA" id="ARBA00023242"/>
    </source>
</evidence>
<dbReference type="InterPro" id="IPR001044">
    <property type="entry name" value="XPG/Rad2_eukaryotes"/>
</dbReference>
<feature type="region of interest" description="Disordered" evidence="15">
    <location>
        <begin position="669"/>
        <end position="694"/>
    </location>
</feature>
<keyword evidence="4" id="KW-0597">Phosphoprotein</keyword>
<dbReference type="InterPro" id="IPR036279">
    <property type="entry name" value="5-3_exonuclease_C_sf"/>
</dbReference>
<gene>
    <name evidence="18" type="ORF">cand_010470</name>
</gene>
<accession>A0A1J4MPV2</accession>
<evidence type="ECO:0000256" key="3">
    <source>
        <dbReference type="ARBA" id="ARBA00005283"/>
    </source>
</evidence>
<evidence type="ECO:0000256" key="7">
    <source>
        <dbReference type="ARBA" id="ARBA00022759"/>
    </source>
</evidence>
<dbReference type="InterPro" id="IPR006085">
    <property type="entry name" value="XPG_DNA_repair_N"/>
</dbReference>
<feature type="domain" description="XPG-I" evidence="16">
    <location>
        <begin position="753"/>
        <end position="821"/>
    </location>
</feature>
<keyword evidence="5" id="KW-0540">Nuclease</keyword>
<keyword evidence="10" id="KW-0460">Magnesium</keyword>